<dbReference type="SUPFAM" id="SSF111369">
    <property type="entry name" value="HlyD-like secretion proteins"/>
    <property type="match status" value="2"/>
</dbReference>
<dbReference type="Pfam" id="PF25917">
    <property type="entry name" value="BSH_RND"/>
    <property type="match status" value="1"/>
</dbReference>
<dbReference type="InterPro" id="IPR050739">
    <property type="entry name" value="MFP"/>
</dbReference>
<evidence type="ECO:0000256" key="4">
    <source>
        <dbReference type="SAM" id="Phobius"/>
    </source>
</evidence>
<keyword evidence="2" id="KW-0175">Coiled coil</keyword>
<evidence type="ECO:0000313" key="7">
    <source>
        <dbReference type="Proteomes" id="UP000238390"/>
    </source>
</evidence>
<evidence type="ECO:0000256" key="2">
    <source>
        <dbReference type="SAM" id="Coils"/>
    </source>
</evidence>
<sequence length="393" mass="43217">MNIAVDEKRNAPAEERAHPVSPVEPAERKKRQRRLMWLGGALLAVAAVGYGLYWLSVGRYLEETDDAYVRADWITISAKVSGYVAEVLVQDNQAVAAGDPLVRIHDRDYQARLLQARARQGESRAAVAAQQAALVTLDARLKEQQALIDQASADIESAKAERHRAQLDFQRYRDLVAQQAASSQRLESVTADYARARSALSRAEAAASRQRTRMAVLKASREQAAALLERQKARSAEADASLALASNELEDTLIRAPIAGVVGQRRVRQRQYVTPGLPLLAVVPVEQSYVVANYKETQLRRMHPGQPVEIRVDSFPDAVLHGRVDSFSPGSGAVFALLPPDNATGNFTKIVQRFPIKVVLDPDARRQVAILPGMSVITEVDTRQESEAARHGQ</sequence>
<evidence type="ECO:0000259" key="5">
    <source>
        <dbReference type="Pfam" id="PF25917"/>
    </source>
</evidence>
<dbReference type="InterPro" id="IPR058625">
    <property type="entry name" value="MdtA-like_BSH"/>
</dbReference>
<comment type="similarity">
    <text evidence="1">Belongs to the membrane fusion protein (MFP) (TC 8.A.1) family.</text>
</comment>
<dbReference type="Gene3D" id="2.40.30.170">
    <property type="match status" value="1"/>
</dbReference>
<dbReference type="PANTHER" id="PTHR30386">
    <property type="entry name" value="MEMBRANE FUSION SUBUNIT OF EMRAB-TOLC MULTIDRUG EFFLUX PUMP"/>
    <property type="match status" value="1"/>
</dbReference>
<feature type="compositionally biased region" description="Basic and acidic residues" evidence="3">
    <location>
        <begin position="1"/>
        <end position="18"/>
    </location>
</feature>
<evidence type="ECO:0000256" key="1">
    <source>
        <dbReference type="ARBA" id="ARBA00009477"/>
    </source>
</evidence>
<keyword evidence="4" id="KW-1133">Transmembrane helix</keyword>
<dbReference type="EMBL" id="CP027169">
    <property type="protein sequence ID" value="AVK03241.1"/>
    <property type="molecule type" value="Genomic_DNA"/>
</dbReference>
<evidence type="ECO:0000256" key="3">
    <source>
        <dbReference type="SAM" id="MobiDB-lite"/>
    </source>
</evidence>
<reference evidence="6 7" key="1">
    <citation type="submission" date="2018-02" db="EMBL/GenBank/DDBJ databases">
        <title>FDA/CDC Antimicrobial Resistant Isolate Bank Genome Sequencing.</title>
        <authorList>
            <person name="Benahmed F.H."/>
            <person name="Lutgring J.D."/>
            <person name="Yoo B."/>
            <person name="Machado M."/>
            <person name="Brown A."/>
            <person name="McAllister G."/>
            <person name="Perry A."/>
            <person name="Halpin A.L."/>
            <person name="Vavikolanu K."/>
            <person name="Ott S."/>
            <person name="Zhao X."/>
            <person name="Tallon L.J."/>
            <person name="Sadzewicz L."/>
            <person name="Aluvathingal J."/>
            <person name="Nadendla S."/>
            <person name="Voskania-kordi A."/>
            <person name="Simonyan V."/>
            <person name="Patel J."/>
            <person name="Shawar R.M."/>
        </authorList>
    </citation>
    <scope>NUCLEOTIDE SEQUENCE [LARGE SCALE GENOMIC DNA]</scope>
    <source>
        <strain evidence="6 7">AR_0356</strain>
    </source>
</reference>
<keyword evidence="4" id="KW-0812">Transmembrane</keyword>
<feature type="region of interest" description="Disordered" evidence="3">
    <location>
        <begin position="1"/>
        <end position="27"/>
    </location>
</feature>
<dbReference type="PRINTS" id="PR01490">
    <property type="entry name" value="RTXTOXIND"/>
</dbReference>
<dbReference type="Proteomes" id="UP000238390">
    <property type="component" value="Chromosome"/>
</dbReference>
<dbReference type="RefSeq" id="WP_034078436.1">
    <property type="nucleotide sequence ID" value="NZ_CP027169.1"/>
</dbReference>
<keyword evidence="7" id="KW-1185">Reference proteome</keyword>
<organism evidence="6 7">
    <name type="scientific">Pseudomonas paraeruginosa</name>
    <dbReference type="NCBI Taxonomy" id="2994495"/>
    <lineage>
        <taxon>Bacteria</taxon>
        <taxon>Pseudomonadati</taxon>
        <taxon>Pseudomonadota</taxon>
        <taxon>Gammaproteobacteria</taxon>
        <taxon>Pseudomonadales</taxon>
        <taxon>Pseudomonadaceae</taxon>
        <taxon>Pseudomonas</taxon>
    </lineage>
</organism>
<dbReference type="AlphaFoldDB" id="A0A2R3IMV4"/>
<dbReference type="Gene3D" id="1.10.287.470">
    <property type="entry name" value="Helix hairpin bin"/>
    <property type="match status" value="1"/>
</dbReference>
<evidence type="ECO:0000313" key="6">
    <source>
        <dbReference type="EMBL" id="AVK03241.1"/>
    </source>
</evidence>
<accession>A0A2R3IMV4</accession>
<feature type="domain" description="Multidrug resistance protein MdtA-like barrel-sandwich hybrid" evidence="5">
    <location>
        <begin position="74"/>
        <end position="282"/>
    </location>
</feature>
<feature type="transmembrane region" description="Helical" evidence="4">
    <location>
        <begin position="35"/>
        <end position="55"/>
    </location>
</feature>
<feature type="coiled-coil region" evidence="2">
    <location>
        <begin position="134"/>
        <end position="206"/>
    </location>
</feature>
<protein>
    <submittedName>
        <fullName evidence="6">Efflux transporter, RND family, MFP subunit</fullName>
    </submittedName>
</protein>
<dbReference type="GO" id="GO:0055085">
    <property type="term" value="P:transmembrane transport"/>
    <property type="evidence" value="ECO:0007669"/>
    <property type="project" value="InterPro"/>
</dbReference>
<dbReference type="Gene3D" id="2.40.50.100">
    <property type="match status" value="1"/>
</dbReference>
<keyword evidence="4" id="KW-0472">Membrane</keyword>
<dbReference type="PANTHER" id="PTHR30386:SF24">
    <property type="entry name" value="MULTIDRUG RESISTANCE EFFLUX PUMP"/>
    <property type="match status" value="1"/>
</dbReference>
<name>A0A2R3IMV4_9PSED</name>
<gene>
    <name evidence="6" type="ORF">CSB93_3359</name>
</gene>
<proteinExistence type="inferred from homology"/>